<dbReference type="eggNOG" id="COG1357">
    <property type="taxonomic scope" value="Bacteria"/>
</dbReference>
<dbReference type="HOGENOM" id="CLU_1314408_0_0_9"/>
<name>U5MMS1_CLOSA</name>
<dbReference type="OrthoDB" id="2064333at2"/>
<dbReference type="PATRIC" id="fig|1345695.10.peg.900"/>
<organism evidence="1 2">
    <name type="scientific">Clostridium saccharobutylicum DSM 13864</name>
    <dbReference type="NCBI Taxonomy" id="1345695"/>
    <lineage>
        <taxon>Bacteria</taxon>
        <taxon>Bacillati</taxon>
        <taxon>Bacillota</taxon>
        <taxon>Clostridia</taxon>
        <taxon>Eubacteriales</taxon>
        <taxon>Clostridiaceae</taxon>
        <taxon>Clostridium</taxon>
    </lineage>
</organism>
<reference evidence="1 2" key="1">
    <citation type="journal article" date="2013" name="Genome Announc.">
        <title>Complete Genome Sequence of the Solvent Producer Clostridium saccharobutylicum NCP262 (DSM 13864).</title>
        <authorList>
            <person name="Poehlein A."/>
            <person name="Hartwich K."/>
            <person name="Krabben P."/>
            <person name="Ehrenreich A."/>
            <person name="Liebl W."/>
            <person name="Durre P."/>
            <person name="Gottschalk G."/>
            <person name="Daniel R."/>
        </authorList>
    </citation>
    <scope>NUCLEOTIDE SEQUENCE [LARGE SCALE GENOMIC DNA]</scope>
    <source>
        <strain evidence="1">DSM 13864</strain>
    </source>
</reference>
<evidence type="ECO:0000313" key="2">
    <source>
        <dbReference type="Proteomes" id="UP000017118"/>
    </source>
</evidence>
<dbReference type="GeneID" id="55473354"/>
<dbReference type="AlphaFoldDB" id="U5MMS1"/>
<keyword evidence="2" id="KW-1185">Reference proteome</keyword>
<dbReference type="RefSeq" id="WP_022744115.1">
    <property type="nucleotide sequence ID" value="NC_022571.1"/>
</dbReference>
<dbReference type="KEGG" id="csb:CLSA_c08150"/>
<proteinExistence type="predicted"/>
<dbReference type="EMBL" id="CP006721">
    <property type="protein sequence ID" value="AGX41828.1"/>
    <property type="molecule type" value="Genomic_DNA"/>
</dbReference>
<accession>U5MMS1</accession>
<protein>
    <submittedName>
        <fullName evidence="1">Uncharacterized protein</fullName>
    </submittedName>
</protein>
<gene>
    <name evidence="1" type="ORF">CLSA_c08150</name>
</gene>
<dbReference type="Proteomes" id="UP000017118">
    <property type="component" value="Chromosome"/>
</dbReference>
<sequence>MIKRADKNEVLKEFEEKYVKDRHITEFEKIIEKYKTISDIVTENLVSKFNSVCKEAILLQEKELKGEIMYIYFSILRTSILENKGQWRIDLYDEKWLLDNEECSVNIDLDFIYEPLFNHMKELSEKKKEYVHIKKSQSTTKIFQIKEKDIEYIKLREANKYHGLALNIIRDALQNFLECTSYEEMKKKEDITIMAGEYMDAAIRIRHMKENNKSKMP</sequence>
<evidence type="ECO:0000313" key="1">
    <source>
        <dbReference type="EMBL" id="AGX41828.1"/>
    </source>
</evidence>